<sequence length="178" mass="18564">MAKKTTKKKQTTSERAASAETQGRKAGRGALSKFEEFDVSQVLQKEQESQQVAVQVDGQPDVAASGEIAPLVSTTSEQVRVGMACEGDAAAGEGAADPTAAPLAIPQLIPPEPPIEVPADDELVPLPTLQVVPMMNRTAEAQCGLLKEPAPPTTIRRVTQPGAPAPAMPTSLMELLCS</sequence>
<name>A0A1G4I314_TRYEQ</name>
<keyword evidence="3" id="KW-1185">Reference proteome</keyword>
<evidence type="ECO:0000313" key="3">
    <source>
        <dbReference type="Proteomes" id="UP000195570"/>
    </source>
</evidence>
<accession>A0A1G4I314</accession>
<organism evidence="2 3">
    <name type="scientific">Trypanosoma equiperdum</name>
    <dbReference type="NCBI Taxonomy" id="5694"/>
    <lineage>
        <taxon>Eukaryota</taxon>
        <taxon>Discoba</taxon>
        <taxon>Euglenozoa</taxon>
        <taxon>Kinetoplastea</taxon>
        <taxon>Metakinetoplastina</taxon>
        <taxon>Trypanosomatida</taxon>
        <taxon>Trypanosomatidae</taxon>
        <taxon>Trypanosoma</taxon>
    </lineage>
</organism>
<protein>
    <submittedName>
        <fullName evidence="2">Uncharacterized protein</fullName>
    </submittedName>
</protein>
<dbReference type="AlphaFoldDB" id="A0A1G4I314"/>
<comment type="caution">
    <text evidence="2">The sequence shown here is derived from an EMBL/GenBank/DDBJ whole genome shotgun (WGS) entry which is preliminary data.</text>
</comment>
<proteinExistence type="predicted"/>
<reference evidence="2" key="1">
    <citation type="submission" date="2016-09" db="EMBL/GenBank/DDBJ databases">
        <authorList>
            <person name="Hebert L."/>
            <person name="Moumen B."/>
        </authorList>
    </citation>
    <scope>NUCLEOTIDE SEQUENCE [LARGE SCALE GENOMIC DNA]</scope>
    <source>
        <strain evidence="2">OVI</strain>
    </source>
</reference>
<feature type="compositionally biased region" description="Basic residues" evidence="1">
    <location>
        <begin position="1"/>
        <end position="10"/>
    </location>
</feature>
<evidence type="ECO:0000313" key="2">
    <source>
        <dbReference type="EMBL" id="SCU66163.1"/>
    </source>
</evidence>
<dbReference type="RefSeq" id="XP_067077641.1">
    <property type="nucleotide sequence ID" value="XM_067221540.1"/>
</dbReference>
<dbReference type="Proteomes" id="UP000195570">
    <property type="component" value="Unassembled WGS sequence"/>
</dbReference>
<feature type="region of interest" description="Disordered" evidence="1">
    <location>
        <begin position="1"/>
        <end position="31"/>
    </location>
</feature>
<dbReference type="EMBL" id="CZPT02000507">
    <property type="protein sequence ID" value="SCU66163.1"/>
    <property type="molecule type" value="Genomic_DNA"/>
</dbReference>
<gene>
    <name evidence="2" type="ORF">TEOVI_000672500</name>
</gene>
<dbReference type="VEuPathDB" id="TriTrypDB:TEOVI_000672500"/>
<evidence type="ECO:0000256" key="1">
    <source>
        <dbReference type="SAM" id="MobiDB-lite"/>
    </source>
</evidence>
<dbReference type="GeneID" id="92380659"/>